<keyword evidence="3" id="KW-1185">Reference proteome</keyword>
<feature type="domain" description="DUF4376" evidence="1">
    <location>
        <begin position="61"/>
        <end position="175"/>
    </location>
</feature>
<comment type="caution">
    <text evidence="2">The sequence shown here is derived from an EMBL/GenBank/DDBJ whole genome shotgun (WGS) entry which is preliminary data.</text>
</comment>
<dbReference type="AlphaFoldDB" id="A0A840FAT8"/>
<evidence type="ECO:0000259" key="1">
    <source>
        <dbReference type="Pfam" id="PF14301"/>
    </source>
</evidence>
<accession>A0A840FAT8</accession>
<proteinExistence type="predicted"/>
<reference evidence="2 3" key="1">
    <citation type="submission" date="2020-08" db="EMBL/GenBank/DDBJ databases">
        <title>Genomic Encyclopedia of Type Strains, Phase IV (KMG-IV): sequencing the most valuable type-strain genomes for metagenomic binning, comparative biology and taxonomic classification.</title>
        <authorList>
            <person name="Goeker M."/>
        </authorList>
    </citation>
    <scope>NUCLEOTIDE SEQUENCE [LARGE SCALE GENOMIC DNA]</scope>
    <source>
        <strain evidence="2 3">YC6723</strain>
    </source>
</reference>
<dbReference type="Pfam" id="PF14301">
    <property type="entry name" value="DUF4376"/>
    <property type="match status" value="1"/>
</dbReference>
<protein>
    <recommendedName>
        <fullName evidence="1">DUF4376 domain-containing protein</fullName>
    </recommendedName>
</protein>
<dbReference type="EMBL" id="JACIEV010000002">
    <property type="protein sequence ID" value="MBB4152894.1"/>
    <property type="molecule type" value="Genomic_DNA"/>
</dbReference>
<dbReference type="InterPro" id="IPR025484">
    <property type="entry name" value="DUF4376"/>
</dbReference>
<gene>
    <name evidence="2" type="ORF">GGQ80_000782</name>
</gene>
<sequence>MIDLPEIGDFWSPDAFTAPRVVVAVVPWGNDWRILFNDGGEPADVDGDPAIGPQPAALLTEAQALALARIDQRSAAVAAAGADTPSGRAKTDAGSRELIIAAHVLALTSISFNATGFRQAFTFIDGDEEREEVLDAAGTLGVGIAVAARINAVRNHAKALVTAVRAATSVDAVEAIDVDGGWPA</sequence>
<dbReference type="Proteomes" id="UP000529795">
    <property type="component" value="Unassembled WGS sequence"/>
</dbReference>
<dbReference type="RefSeq" id="WP_183982588.1">
    <property type="nucleotide sequence ID" value="NZ_JACIEV010000002.1"/>
</dbReference>
<organism evidence="2 3">
    <name type="scientific">Sphingomonas jinjuensis</name>
    <dbReference type="NCBI Taxonomy" id="535907"/>
    <lineage>
        <taxon>Bacteria</taxon>
        <taxon>Pseudomonadati</taxon>
        <taxon>Pseudomonadota</taxon>
        <taxon>Alphaproteobacteria</taxon>
        <taxon>Sphingomonadales</taxon>
        <taxon>Sphingomonadaceae</taxon>
        <taxon>Sphingomonas</taxon>
    </lineage>
</organism>
<name>A0A840FAT8_9SPHN</name>
<evidence type="ECO:0000313" key="2">
    <source>
        <dbReference type="EMBL" id="MBB4152894.1"/>
    </source>
</evidence>
<evidence type="ECO:0000313" key="3">
    <source>
        <dbReference type="Proteomes" id="UP000529795"/>
    </source>
</evidence>